<dbReference type="OrthoDB" id="8443793at2"/>
<organism evidence="1 2">
    <name type="scientific">Phaeobacter gallaeciensis</name>
    <dbReference type="NCBI Taxonomy" id="60890"/>
    <lineage>
        <taxon>Bacteria</taxon>
        <taxon>Pseudomonadati</taxon>
        <taxon>Pseudomonadota</taxon>
        <taxon>Alphaproteobacteria</taxon>
        <taxon>Rhodobacterales</taxon>
        <taxon>Roseobacteraceae</taxon>
        <taxon>Phaeobacter</taxon>
    </lineage>
</organism>
<dbReference type="AlphaFoldDB" id="A0A1B0ZWM2"/>
<sequence length="178" mass="19727">MADSTAFRVADLPQNAPTPFDIRPDAEALADLARDLEVNSLRKLRFEGEIRASGRRDWVLTGTLGATVVQDCVVTLDPVTTRIDQKVRRQYMASYEEPEDAEAEMTEDETIEPLGSSIDPYEVMIEALTLAIPAYPRKEGQELGEAVFAEPGVKPMRDEDTRPFAALSALKEQLKGDD</sequence>
<reference evidence="1 2" key="1">
    <citation type="submission" date="2016-04" db="EMBL/GenBank/DDBJ databases">
        <authorList>
            <person name="Evans L.H."/>
            <person name="Alamgir A."/>
            <person name="Owens N."/>
            <person name="Weber N.D."/>
            <person name="Virtaneva K."/>
            <person name="Barbian K."/>
            <person name="Babar A."/>
            <person name="Rosenke K."/>
        </authorList>
    </citation>
    <scope>NUCLEOTIDE SEQUENCE [LARGE SCALE GENOMIC DNA]</scope>
    <source>
        <strain evidence="1 2">JL2886</strain>
    </source>
</reference>
<evidence type="ECO:0000313" key="1">
    <source>
        <dbReference type="EMBL" id="ANP38616.1"/>
    </source>
</evidence>
<dbReference type="Proteomes" id="UP000092565">
    <property type="component" value="Chromosome"/>
</dbReference>
<proteinExistence type="predicted"/>
<dbReference type="Pfam" id="PF02620">
    <property type="entry name" value="YceD"/>
    <property type="match status" value="1"/>
</dbReference>
<name>A0A1B0ZWM2_9RHOB</name>
<evidence type="ECO:0008006" key="3">
    <source>
        <dbReference type="Google" id="ProtNLM"/>
    </source>
</evidence>
<keyword evidence="2" id="KW-1185">Reference proteome</keyword>
<dbReference type="PATRIC" id="fig|60890.4.peg.3651"/>
<dbReference type="InterPro" id="IPR003772">
    <property type="entry name" value="YceD"/>
</dbReference>
<gene>
    <name evidence="1" type="ORF">JL2886_03745</name>
</gene>
<accession>A0A1B0ZWM2</accession>
<dbReference type="EMBL" id="CP015124">
    <property type="protein sequence ID" value="ANP38616.1"/>
    <property type="molecule type" value="Genomic_DNA"/>
</dbReference>
<dbReference type="RefSeq" id="WP_065273247.1">
    <property type="nucleotide sequence ID" value="NZ_CP015124.1"/>
</dbReference>
<evidence type="ECO:0000313" key="2">
    <source>
        <dbReference type="Proteomes" id="UP000092565"/>
    </source>
</evidence>
<protein>
    <recommendedName>
        <fullName evidence="3">DUF177 domain-containing protein</fullName>
    </recommendedName>
</protein>